<evidence type="ECO:0000313" key="1">
    <source>
        <dbReference type="EMBL" id="EEC46320.1"/>
    </source>
</evidence>
<dbReference type="KEGG" id="pti:PHATRDRAFT_31888"/>
<gene>
    <name evidence="2" type="ORF">PHATRDRAFT_31888</name>
    <name evidence="1" type="ORF">PHATRDRAFT_38303</name>
</gene>
<dbReference type="AlphaFoldDB" id="B7FPM0"/>
<dbReference type="GeneID" id="7196418"/>
<dbReference type="KEGG" id="pti:PHATRDRAFT_38303"/>
<reference evidence="3" key="2">
    <citation type="submission" date="2008-08" db="EMBL/GenBank/DDBJ databases">
        <authorList>
            <consortium name="Diatom Consortium"/>
            <person name="Grigoriev I."/>
            <person name="Grimwood J."/>
            <person name="Kuo A."/>
            <person name="Otillar R.P."/>
            <person name="Salamov A."/>
            <person name="Detter J.C."/>
            <person name="Lindquist E."/>
            <person name="Shapiro H."/>
            <person name="Lucas S."/>
            <person name="Glavina del Rio T."/>
            <person name="Pitluck S."/>
            <person name="Rokhsar D."/>
            <person name="Bowler C."/>
        </authorList>
    </citation>
    <scope>GENOME REANNOTATION</scope>
    <source>
        <strain evidence="3">CCAP 1055/1</strain>
    </source>
</reference>
<dbReference type="PaxDb" id="2850-Phatr31888"/>
<dbReference type="Proteomes" id="UP000000759">
    <property type="component" value="Chromosome 15"/>
</dbReference>
<reference evidence="2 3" key="1">
    <citation type="journal article" date="2008" name="Nature">
        <title>The Phaeodactylum genome reveals the evolutionary history of diatom genomes.</title>
        <authorList>
            <person name="Bowler C."/>
            <person name="Allen A.E."/>
            <person name="Badger J.H."/>
            <person name="Grimwood J."/>
            <person name="Jabbari K."/>
            <person name="Kuo A."/>
            <person name="Maheswari U."/>
            <person name="Martens C."/>
            <person name="Maumus F."/>
            <person name="Otillar R.P."/>
            <person name="Rayko E."/>
            <person name="Salamov A."/>
            <person name="Vandepoele K."/>
            <person name="Beszteri B."/>
            <person name="Gruber A."/>
            <person name="Heijde M."/>
            <person name="Katinka M."/>
            <person name="Mock T."/>
            <person name="Valentin K."/>
            <person name="Verret F."/>
            <person name="Berges J.A."/>
            <person name="Brownlee C."/>
            <person name="Cadoret J.P."/>
            <person name="Chiovitti A."/>
            <person name="Choi C.J."/>
            <person name="Coesel S."/>
            <person name="De Martino A."/>
            <person name="Detter J.C."/>
            <person name="Durkin C."/>
            <person name="Falciatore A."/>
            <person name="Fournet J."/>
            <person name="Haruta M."/>
            <person name="Huysman M.J."/>
            <person name="Jenkins B.D."/>
            <person name="Jiroutova K."/>
            <person name="Jorgensen R.E."/>
            <person name="Joubert Y."/>
            <person name="Kaplan A."/>
            <person name="Kroger N."/>
            <person name="Kroth P.G."/>
            <person name="La Roche J."/>
            <person name="Lindquist E."/>
            <person name="Lommer M."/>
            <person name="Martin-Jezequel V."/>
            <person name="Lopez P.J."/>
            <person name="Lucas S."/>
            <person name="Mangogna M."/>
            <person name="McGinnis K."/>
            <person name="Medlin L.K."/>
            <person name="Montsant A."/>
            <person name="Oudot-Le Secq M.P."/>
            <person name="Napoli C."/>
            <person name="Obornik M."/>
            <person name="Parker M.S."/>
            <person name="Petit J.L."/>
            <person name="Porcel B.M."/>
            <person name="Poulsen N."/>
            <person name="Robison M."/>
            <person name="Rychlewski L."/>
            <person name="Rynearson T.A."/>
            <person name="Schmutz J."/>
            <person name="Shapiro H."/>
            <person name="Siaut M."/>
            <person name="Stanley M."/>
            <person name="Sussman M.R."/>
            <person name="Taylor A.R."/>
            <person name="Vardi A."/>
            <person name="von Dassow P."/>
            <person name="Vyverman W."/>
            <person name="Willis A."/>
            <person name="Wyrwicz L.S."/>
            <person name="Rokhsar D.S."/>
            <person name="Weissenbach J."/>
            <person name="Armbrust E.V."/>
            <person name="Green B.R."/>
            <person name="Van de Peer Y."/>
            <person name="Grigoriev I.V."/>
        </authorList>
    </citation>
    <scope>NUCLEOTIDE SEQUENCE [LARGE SCALE GENOMIC DNA]</scope>
    <source>
        <strain evidence="2 3">CCAP 1055/1</strain>
    </source>
</reference>
<dbReference type="InParanoid" id="B7FPM0"/>
<proteinExistence type="predicted"/>
<dbReference type="EMBL" id="CM000617">
    <property type="protein sequence ID" value="EEC46320.1"/>
    <property type="molecule type" value="Genomic_DNA"/>
</dbReference>
<name>B7FPM0_PHATC</name>
<dbReference type="HOGENOM" id="CLU_1100292_0_0_1"/>
<dbReference type="Proteomes" id="UP000000759">
    <property type="component" value="Chromosome 1"/>
</dbReference>
<keyword evidence="3" id="KW-1185">Reference proteome</keyword>
<sequence length="253" mass="29929">MSVDIKDKKIIEVEWTAVRGLLKNALLAEEIPCSSIEMRPKEVFKKYEHSPIFDGIPYGDTFIRMLRMLRKKQANGDLANETKPKAIEWRKSAAKQVLKGHFREGKISPNYQDAQEVWTEHCKDTDAFKRMQCDDTFFRRLKTVRDDYLKKVERCQMDLEAFTIAKKNHPTPKKNSRGEPQWNGSIAQNLLKEAVKLGHHLEVTPRDLWIKKKEYQVYSLQTFRDHIYQEQRLLKFQHYVGSLKKKKLSELQY</sequence>
<dbReference type="RefSeq" id="XP_002177234.1">
    <property type="nucleotide sequence ID" value="XM_002177198.1"/>
</dbReference>
<dbReference type="RefSeq" id="XP_002182419.1">
    <property type="nucleotide sequence ID" value="XM_002182383.1"/>
</dbReference>
<dbReference type="EMBL" id="CM000605">
    <property type="protein sequence ID" value="EEC51697.1"/>
    <property type="molecule type" value="Genomic_DNA"/>
</dbReference>
<dbReference type="eggNOG" id="ENOG502SXJU">
    <property type="taxonomic scope" value="Eukaryota"/>
</dbReference>
<evidence type="ECO:0000313" key="3">
    <source>
        <dbReference type="Proteomes" id="UP000000759"/>
    </source>
</evidence>
<evidence type="ECO:0000313" key="2">
    <source>
        <dbReference type="EMBL" id="EEC51697.1"/>
    </source>
</evidence>
<accession>B7FPM0</accession>
<protein>
    <submittedName>
        <fullName evidence="2">Uncharacterized protein</fullName>
    </submittedName>
</protein>
<dbReference type="OrthoDB" id="46615at2759"/>
<dbReference type="GeneID" id="7203143"/>
<organism evidence="2 3">
    <name type="scientific">Phaeodactylum tricornutum (strain CCAP 1055/1)</name>
    <dbReference type="NCBI Taxonomy" id="556484"/>
    <lineage>
        <taxon>Eukaryota</taxon>
        <taxon>Sar</taxon>
        <taxon>Stramenopiles</taxon>
        <taxon>Ochrophyta</taxon>
        <taxon>Bacillariophyta</taxon>
        <taxon>Bacillariophyceae</taxon>
        <taxon>Bacillariophycidae</taxon>
        <taxon>Naviculales</taxon>
        <taxon>Phaeodactylaceae</taxon>
        <taxon>Phaeodactylum</taxon>
    </lineage>
</organism>